<protein>
    <submittedName>
        <fullName evidence="1">YddF family protein</fullName>
    </submittedName>
</protein>
<dbReference type="EMBL" id="CP159485">
    <property type="protein sequence ID" value="XCI29448.1"/>
    <property type="molecule type" value="Genomic_DNA"/>
</dbReference>
<reference evidence="1" key="1">
    <citation type="journal article" date="2018" name="Antonie Van Leeuwenhoek">
        <title>Proteinivorax hydrogeniformans sp. nov., an anaerobic, haloalkaliphilic bacterium fermenting proteinaceous compounds with high hydrogen production.</title>
        <authorList>
            <person name="Boltyanskaya Y."/>
            <person name="Detkova E."/>
            <person name="Pimenov N."/>
            <person name="Kevbrin V."/>
        </authorList>
    </citation>
    <scope>NUCLEOTIDE SEQUENCE</scope>
    <source>
        <strain evidence="1">Z-710</strain>
    </source>
</reference>
<name>A0AAU8HVN3_9FIRM</name>
<accession>A0AAU8HVN3</accession>
<dbReference type="Gene3D" id="3.40.50.11170">
    <property type="entry name" value="Uncharacterised protein PF08960, DUF1874"/>
    <property type="match status" value="1"/>
</dbReference>
<dbReference type="Pfam" id="PF08960">
    <property type="entry name" value="STIV_B116-like"/>
    <property type="match status" value="1"/>
</dbReference>
<organism evidence="1">
    <name type="scientific">Proteinivorax hydrogeniformans</name>
    <dbReference type="NCBI Taxonomy" id="1826727"/>
    <lineage>
        <taxon>Bacteria</taxon>
        <taxon>Bacillati</taxon>
        <taxon>Bacillota</taxon>
        <taxon>Clostridia</taxon>
        <taxon>Eubacteriales</taxon>
        <taxon>Proteinivoracaceae</taxon>
        <taxon>Proteinivorax</taxon>
    </lineage>
</organism>
<proteinExistence type="predicted"/>
<dbReference type="RefSeq" id="WP_353893996.1">
    <property type="nucleotide sequence ID" value="NZ_CP159485.1"/>
</dbReference>
<dbReference type="SUPFAM" id="SSF143602">
    <property type="entry name" value="STIV B116-like"/>
    <property type="match status" value="1"/>
</dbReference>
<sequence length="108" mass="12170">MRLPIALFNGTVATTNGLYSIEDIGFKEAKQLVSKHGFESAIGHQATADILSELLQQDVQMNRIQFKQEVGQFAVVLKLNKRPPEGIILNKEEMEKIGFSLKLMKRIK</sequence>
<reference evidence="1" key="2">
    <citation type="submission" date="2024-06" db="EMBL/GenBank/DDBJ databases">
        <authorList>
            <person name="Petrova K.O."/>
            <person name="Toshchakov S.V."/>
            <person name="Boltjanskaja Y.V."/>
            <person name="Kevbrin V.V."/>
        </authorList>
    </citation>
    <scope>NUCLEOTIDE SEQUENCE</scope>
    <source>
        <strain evidence="1">Z-710</strain>
    </source>
</reference>
<dbReference type="InterPro" id="IPR015055">
    <property type="entry name" value="STIV_B116-like"/>
</dbReference>
<gene>
    <name evidence="1" type="ORF">PRVXH_000769</name>
</gene>
<evidence type="ECO:0000313" key="1">
    <source>
        <dbReference type="EMBL" id="XCI29448.1"/>
    </source>
</evidence>
<dbReference type="AlphaFoldDB" id="A0AAU8HVN3"/>
<dbReference type="InterPro" id="IPR037236">
    <property type="entry name" value="STIV_B116-like_sf"/>
</dbReference>